<evidence type="ECO:0000256" key="4">
    <source>
        <dbReference type="ARBA" id="ARBA00022884"/>
    </source>
</evidence>
<dbReference type="InterPro" id="IPR034189">
    <property type="entry name" value="MARF1_RRM1"/>
</dbReference>
<dbReference type="PANTHER" id="PTHR14379:SF3">
    <property type="entry name" value="MEIOSIS REGULATOR AND MRNA STABILITY FACTOR 1"/>
    <property type="match status" value="1"/>
</dbReference>
<dbReference type="GO" id="GO:1905762">
    <property type="term" value="F:CCR4-NOT complex binding"/>
    <property type="evidence" value="ECO:0007669"/>
    <property type="project" value="TreeGrafter"/>
</dbReference>
<evidence type="ECO:0000313" key="14">
    <source>
        <dbReference type="Proteomes" id="UP001159042"/>
    </source>
</evidence>
<dbReference type="CDD" id="cd10910">
    <property type="entry name" value="PIN_limkain_b1_N_like"/>
    <property type="match status" value="1"/>
</dbReference>
<feature type="domain" description="HTH OST-type" evidence="12">
    <location>
        <begin position="999"/>
        <end position="1073"/>
    </location>
</feature>
<feature type="domain" description="RRM" evidence="11">
    <location>
        <begin position="475"/>
        <end position="554"/>
    </location>
</feature>
<gene>
    <name evidence="13" type="ORF">NQ315_016654</name>
</gene>
<feature type="domain" description="RRM" evidence="11">
    <location>
        <begin position="254"/>
        <end position="324"/>
    </location>
</feature>
<dbReference type="SUPFAM" id="SSF54928">
    <property type="entry name" value="RNA-binding domain, RBD"/>
    <property type="match status" value="2"/>
</dbReference>
<reference evidence="13 14" key="1">
    <citation type="journal article" date="2023" name="Insect Mol. Biol.">
        <title>Genome sequencing provides insights into the evolution of gene families encoding plant cell wall-degrading enzymes in longhorned beetles.</title>
        <authorList>
            <person name="Shin N.R."/>
            <person name="Okamura Y."/>
            <person name="Kirsch R."/>
            <person name="Pauchet Y."/>
        </authorList>
    </citation>
    <scope>NUCLEOTIDE SEQUENCE [LARGE SCALE GENOMIC DNA]</scope>
    <source>
        <strain evidence="13">EAD_L_NR</strain>
    </source>
</reference>
<sequence>MCSSCHNFITKMYLPEGLIQDFSDDSINRESIFSDCTGTRPKFKFPPPPRLTRSANNSYCSTASDSSNNEMFGRSFNIVKKKRHRPDLIRKLPPLGIYWDIENCCVPKDKSATDVVQKIREVFLENYREAEFVVVCDVKKENPLIIQELHDSQVNLIHVSSTSKNAADEKLRQSLRRFAEVHPAPSGIVLISGDINFAADLSDLRHRKKIRVILVHNVNVAEALILCANEHHSFSELMKDLPKSRIKMNLHIPALLTIANLPINMEKKRIRNRLRMLIENCGGKILDISCEYGLATVRFGNVNAALRAQRRIQGEDVFGNKIKVLSPSVRNFSGRKLKNGDSAHSARLYGNPTPPGFSSQDYVQNYSCLQQFSAGTTLQPQDVDNQQVMENVFRPIRAAGISNISPMDISYDHIWGSRYNADRSPLTSKEQINAAVGGIPPRIQKISGSSEFSDDGKVLYSSESDGKSTLSNQPVDLIISNLDATIDTKELKRLLTNMIKEYAMILSLNVITQADGTPIANIRVNSQQEAQFTISQLHRQKLGHKRIVISCAQSNSPDPEQLRAMAIGILQEVPDKCMPLFKFIELLESRYHCTVSVSEVNKLKDICKITDDLGSRIISLTQEMKLSPPPNLSSTLVPYCTIHCPNGLENRGWCELSTIQTPNIRMSLKLFATKLTGLLKIHMGCLPLLSFQFCYEQEYHEPLPVDDSGVALEHLISCVPNMEIKYIGPSKNIKVIKYDEIKNIENDEDNILNSVPPSLAPNISLLCRELVDLLKTMDRCQLLLNKFIPAYHHHFGRQCRVADYGYTKLLDLFESISHVVQIMGDGTRRIITLSHSAQMRRFTSDLLRVLKVQPSKQINVTDFPSAYEKVMNKPFNAVEYGLCTFEDLLQEIPENTIVISRTDEGIIIAVPKREQTAEEIMRTKQFASEVIDLLRHSPYYTMLFNKFVPAYHHHFGHQCKVSDYGFTKLIELFEAIPDVVKIDELSDGERTVSLTLQQSLKILGCQIVQIIKASKKSSVPLEELPQIYLREYGYPLKPQLYNCDTIKEITHKLSDHVQLINGNAGSLLVAIDVDTVPNTLRLRSWALLLDPPHCKDMAVFRYEYQCRYKCSFSVESLYKIGNVISVSSDTNIISLTVLYILAAQIYYILYNNCGSVLYNNLEKLYNETYGKPLKLSSYQIYSVDEFYNHFNLLFLIRGSKKKSIIVLNRNLADHLVPLPSMMYKSSNCSTTKKETVNWPSLPSAMVQSTSKRVSPPKPDTPPTPENILWNNWDIPSVTDNSLNLSIQMPFIHNPKLLGNPESLISPARHLLPASRNPWAPVESTTVPPDPSELPMPDKLMSKGNGMSDDSADSGVNIRLDNTSSDNENDVSAERQAYVYPFNPHKKL</sequence>
<protein>
    <recommendedName>
        <fullName evidence="2">Meiosis regulator and mRNA stability factor 1</fullName>
    </recommendedName>
    <alternativeName>
        <fullName evidence="8">Limkain-b1</fullName>
    </alternativeName>
</protein>
<name>A0AAV8VNI8_9CUCU</name>
<dbReference type="Pfam" id="PF19687">
    <property type="entry name" value="MARF1_LOTUS"/>
    <property type="match status" value="2"/>
</dbReference>
<feature type="region of interest" description="Disordered" evidence="10">
    <location>
        <begin position="1248"/>
        <end position="1267"/>
    </location>
</feature>
<keyword evidence="14" id="KW-1185">Reference proteome</keyword>
<evidence type="ECO:0000256" key="7">
    <source>
        <dbReference type="ARBA" id="ARBA00023254"/>
    </source>
</evidence>
<dbReference type="Gene3D" id="3.30.420.610">
    <property type="entry name" value="LOTUS domain-like"/>
    <property type="match status" value="4"/>
</dbReference>
<organism evidence="13 14">
    <name type="scientific">Exocentrus adspersus</name>
    <dbReference type="NCBI Taxonomy" id="1586481"/>
    <lineage>
        <taxon>Eukaryota</taxon>
        <taxon>Metazoa</taxon>
        <taxon>Ecdysozoa</taxon>
        <taxon>Arthropoda</taxon>
        <taxon>Hexapoda</taxon>
        <taxon>Insecta</taxon>
        <taxon>Pterygota</taxon>
        <taxon>Neoptera</taxon>
        <taxon>Endopterygota</taxon>
        <taxon>Coleoptera</taxon>
        <taxon>Polyphaga</taxon>
        <taxon>Cucujiformia</taxon>
        <taxon>Chrysomeloidea</taxon>
        <taxon>Cerambycidae</taxon>
        <taxon>Lamiinae</taxon>
        <taxon>Acanthocinini</taxon>
        <taxon>Exocentrus</taxon>
    </lineage>
</organism>
<evidence type="ECO:0000256" key="2">
    <source>
        <dbReference type="ARBA" id="ARBA00022152"/>
    </source>
</evidence>
<keyword evidence="6" id="KW-0576">Peroxisome</keyword>
<dbReference type="GO" id="GO:0005777">
    <property type="term" value="C:peroxisome"/>
    <property type="evidence" value="ECO:0007669"/>
    <property type="project" value="UniProtKB-SubCell"/>
</dbReference>
<dbReference type="InterPro" id="IPR041966">
    <property type="entry name" value="LOTUS-like"/>
</dbReference>
<keyword evidence="4 9" id="KW-0694">RNA-binding</keyword>
<dbReference type="InterPro" id="IPR045602">
    <property type="entry name" value="MARF1_LOTUS"/>
</dbReference>
<dbReference type="GO" id="GO:0004540">
    <property type="term" value="F:RNA nuclease activity"/>
    <property type="evidence" value="ECO:0007669"/>
    <property type="project" value="InterPro"/>
</dbReference>
<keyword evidence="3" id="KW-0677">Repeat</keyword>
<feature type="compositionally biased region" description="Pro residues" evidence="10">
    <location>
        <begin position="1255"/>
        <end position="1264"/>
    </location>
</feature>
<evidence type="ECO:0000256" key="1">
    <source>
        <dbReference type="ARBA" id="ARBA00004275"/>
    </source>
</evidence>
<dbReference type="InterPro" id="IPR025605">
    <property type="entry name" value="OST-HTH/LOTUS_dom"/>
</dbReference>
<keyword evidence="5" id="KW-0221">Differentiation</keyword>
<dbReference type="CDD" id="cd08824">
    <property type="entry name" value="LOTUS"/>
    <property type="match status" value="1"/>
</dbReference>
<dbReference type="Pfam" id="PF01936">
    <property type="entry name" value="NYN"/>
    <property type="match status" value="1"/>
</dbReference>
<keyword evidence="7" id="KW-0469">Meiosis</keyword>
<comment type="caution">
    <text evidence="13">The sequence shown here is derived from an EMBL/GenBank/DDBJ whole genome shotgun (WGS) entry which is preliminary data.</text>
</comment>
<dbReference type="InterPro" id="IPR012677">
    <property type="entry name" value="Nucleotide-bd_a/b_plait_sf"/>
</dbReference>
<evidence type="ECO:0000256" key="5">
    <source>
        <dbReference type="ARBA" id="ARBA00022943"/>
    </source>
</evidence>
<dbReference type="InterPro" id="IPR021139">
    <property type="entry name" value="NYN"/>
</dbReference>
<keyword evidence="5" id="KW-0896">Oogenesis</keyword>
<evidence type="ECO:0000256" key="6">
    <source>
        <dbReference type="ARBA" id="ARBA00023140"/>
    </source>
</evidence>
<dbReference type="Gene3D" id="3.30.70.330">
    <property type="match status" value="2"/>
</dbReference>
<evidence type="ECO:0000256" key="9">
    <source>
        <dbReference type="PROSITE-ProRule" id="PRU00176"/>
    </source>
</evidence>
<dbReference type="GO" id="GO:0003723">
    <property type="term" value="F:RNA binding"/>
    <property type="evidence" value="ECO:0007669"/>
    <property type="project" value="UniProtKB-UniRule"/>
</dbReference>
<dbReference type="EMBL" id="JANEYG010000047">
    <property type="protein sequence ID" value="KAJ8915977.1"/>
    <property type="molecule type" value="Genomic_DNA"/>
</dbReference>
<feature type="domain" description="HTH OST-type" evidence="12">
    <location>
        <begin position="762"/>
        <end position="836"/>
    </location>
</feature>
<proteinExistence type="predicted"/>
<dbReference type="Proteomes" id="UP001159042">
    <property type="component" value="Unassembled WGS sequence"/>
</dbReference>
<dbReference type="PROSITE" id="PS50102">
    <property type="entry name" value="RRM"/>
    <property type="match status" value="2"/>
</dbReference>
<dbReference type="InterPro" id="IPR035979">
    <property type="entry name" value="RBD_domain_sf"/>
</dbReference>
<dbReference type="SMART" id="SM00360">
    <property type="entry name" value="RRM"/>
    <property type="match status" value="2"/>
</dbReference>
<dbReference type="GO" id="GO:0048477">
    <property type="term" value="P:oogenesis"/>
    <property type="evidence" value="ECO:0007669"/>
    <property type="project" value="UniProtKB-KW"/>
</dbReference>
<evidence type="ECO:0000256" key="10">
    <source>
        <dbReference type="SAM" id="MobiDB-lite"/>
    </source>
</evidence>
<dbReference type="Pfam" id="PF11608">
    <property type="entry name" value="RRM_MARF1"/>
    <property type="match status" value="1"/>
</dbReference>
<feature type="domain" description="HTH OST-type" evidence="12">
    <location>
        <begin position="838"/>
        <end position="913"/>
    </location>
</feature>
<evidence type="ECO:0000313" key="13">
    <source>
        <dbReference type="EMBL" id="KAJ8915977.1"/>
    </source>
</evidence>
<feature type="domain" description="HTH OST-type" evidence="12">
    <location>
        <begin position="922"/>
        <end position="996"/>
    </location>
</feature>
<dbReference type="Pfam" id="PF12872">
    <property type="entry name" value="OST-HTH"/>
    <property type="match status" value="4"/>
</dbReference>
<feature type="region of interest" description="Disordered" evidence="10">
    <location>
        <begin position="1313"/>
        <end position="1387"/>
    </location>
</feature>
<evidence type="ECO:0000256" key="3">
    <source>
        <dbReference type="ARBA" id="ARBA00022737"/>
    </source>
</evidence>
<dbReference type="GO" id="GO:0051321">
    <property type="term" value="P:meiotic cell cycle"/>
    <property type="evidence" value="ECO:0007669"/>
    <property type="project" value="UniProtKB-KW"/>
</dbReference>
<dbReference type="InterPro" id="IPR000504">
    <property type="entry name" value="RRM_dom"/>
</dbReference>
<accession>A0AAV8VNI8</accession>
<dbReference type="GO" id="GO:0010468">
    <property type="term" value="P:regulation of gene expression"/>
    <property type="evidence" value="ECO:0007669"/>
    <property type="project" value="InterPro"/>
</dbReference>
<dbReference type="InterPro" id="IPR024768">
    <property type="entry name" value="Marf1"/>
</dbReference>
<dbReference type="PANTHER" id="PTHR14379">
    <property type="entry name" value="LIMKAIN B LKAP"/>
    <property type="match status" value="1"/>
</dbReference>
<evidence type="ECO:0000256" key="8">
    <source>
        <dbReference type="ARBA" id="ARBA00030116"/>
    </source>
</evidence>
<feature type="domain" description="HTH OST-type" evidence="12">
    <location>
        <begin position="667"/>
        <end position="739"/>
    </location>
</feature>
<evidence type="ECO:0000259" key="12">
    <source>
        <dbReference type="PROSITE" id="PS51644"/>
    </source>
</evidence>
<dbReference type="PROSITE" id="PS51644">
    <property type="entry name" value="HTH_OST"/>
    <property type="match status" value="5"/>
</dbReference>
<comment type="subcellular location">
    <subcellularLocation>
        <location evidence="1">Peroxisome</location>
    </subcellularLocation>
</comment>
<evidence type="ECO:0000259" key="11">
    <source>
        <dbReference type="PROSITE" id="PS50102"/>
    </source>
</evidence>